<dbReference type="RefSeq" id="WP_140019450.1">
    <property type="nucleotide sequence ID" value="NZ_JACIEX010000002.1"/>
</dbReference>
<evidence type="ECO:0000313" key="2">
    <source>
        <dbReference type="EMBL" id="TNV14302.1"/>
    </source>
</evidence>
<dbReference type="PIRSF" id="PIRSF020481">
    <property type="entry name" value="BAP"/>
    <property type="match status" value="1"/>
</dbReference>
<dbReference type="EMBL" id="VEWK01000002">
    <property type="protein sequence ID" value="TNV14302.1"/>
    <property type="molecule type" value="Genomic_DNA"/>
</dbReference>
<sequence length="297" mass="32470">MAIDLTLVPLPDVIETLDYETILSEMVADFKERWAVVRETKPELPAYNVEMLETDPVKIVIEAFAYRELLWRARANNVARALMLATTTGADLDNFAADFGMTRRIIRHDADGNPIYESDEEFRQRRNLAPDGYAAAGPEDAYRYFAWSADGSIKQVQAIKGENNRCDVILLGRNGDGTVDQDVVTKVYDALSAKTRRPLTDNVYVRSATIVSQVIRVKVTAQTGPDISTTVAKAKASIQAYASSRSAIGTVLRADGIVAAAHNGNALESVVVVEPSTDVDPGKYGTVYVPEVIVEVA</sequence>
<dbReference type="AlphaFoldDB" id="A0A5C5CRX7"/>
<keyword evidence="4" id="KW-1185">Reference proteome</keyword>
<reference evidence="2 3" key="1">
    <citation type="journal article" date="2011" name="Int. J. Syst. Evol. Microbiol.">
        <title>Ochrobactrum pecoris sp. nov., isolated from farm animals.</title>
        <authorList>
            <person name="Kampfer P."/>
            <person name="Huber B."/>
            <person name="Busse H.J."/>
            <person name="Scholz H.C."/>
            <person name="Tomaso H."/>
            <person name="Hotzel H."/>
            <person name="Melzer F."/>
        </authorList>
    </citation>
    <scope>NUCLEOTIDE SEQUENCE [LARGE SCALE GENOMIC DNA]</scope>
    <source>
        <strain evidence="2 3">08RB2639</strain>
    </source>
</reference>
<organism evidence="2 3">
    <name type="scientific">Brucella pecoris</name>
    <dbReference type="NCBI Taxonomy" id="867683"/>
    <lineage>
        <taxon>Bacteria</taxon>
        <taxon>Pseudomonadati</taxon>
        <taxon>Pseudomonadota</taxon>
        <taxon>Alphaproteobacteria</taxon>
        <taxon>Hyphomicrobiales</taxon>
        <taxon>Brucellaceae</taxon>
        <taxon>Brucella/Ochrobactrum group</taxon>
        <taxon>Brucella</taxon>
    </lineage>
</organism>
<dbReference type="Proteomes" id="UP000553980">
    <property type="component" value="Unassembled WGS sequence"/>
</dbReference>
<gene>
    <name evidence="2" type="ORF">FIB18_03420</name>
    <name evidence="1" type="ORF">GGQ79_000946</name>
</gene>
<protein>
    <submittedName>
        <fullName evidence="1">Phage-related baseplate assembly protein</fullName>
    </submittedName>
</protein>
<evidence type="ECO:0000313" key="4">
    <source>
        <dbReference type="Proteomes" id="UP000553980"/>
    </source>
</evidence>
<reference evidence="1 4" key="3">
    <citation type="submission" date="2020-08" db="EMBL/GenBank/DDBJ databases">
        <title>Genomic Encyclopedia of Type Strains, Phase IV (KMG-IV): sequencing the most valuable type-strain genomes for metagenomic binning, comparative biology and taxonomic classification.</title>
        <authorList>
            <person name="Goeker M."/>
        </authorList>
    </citation>
    <scope>NUCLEOTIDE SEQUENCE [LARGE SCALE GENOMIC DNA]</scope>
    <source>
        <strain evidence="1 4">DSM 23868</strain>
    </source>
</reference>
<reference evidence="2" key="2">
    <citation type="submission" date="2019-06" db="EMBL/GenBank/DDBJ databases">
        <authorList>
            <person name="Hu M."/>
        </authorList>
    </citation>
    <scope>NUCLEOTIDE SEQUENCE</scope>
    <source>
        <strain evidence="2">08RB2639</strain>
    </source>
</reference>
<name>A0A5C5CRX7_9HYPH</name>
<dbReference type="PANTHER" id="PTHR35862">
    <property type="entry name" value="FELS-2 PROPHAGE PROTEIN"/>
    <property type="match status" value="1"/>
</dbReference>
<proteinExistence type="predicted"/>
<evidence type="ECO:0000313" key="1">
    <source>
        <dbReference type="EMBL" id="MBB4092461.1"/>
    </source>
</evidence>
<dbReference type="OrthoDB" id="9793802at2"/>
<dbReference type="EMBL" id="JACIEX010000002">
    <property type="protein sequence ID" value="MBB4092461.1"/>
    <property type="molecule type" value="Genomic_DNA"/>
</dbReference>
<accession>A0A5C5CRX7</accession>
<comment type="caution">
    <text evidence="2">The sequence shown here is derived from an EMBL/GenBank/DDBJ whole genome shotgun (WGS) entry which is preliminary data.</text>
</comment>
<dbReference type="PANTHER" id="PTHR35862:SF1">
    <property type="entry name" value="FELS-2 PROPHAGE PROTEIN"/>
    <property type="match status" value="1"/>
</dbReference>
<dbReference type="InterPro" id="IPR014507">
    <property type="entry name" value="Baseplate_assembly_J_pred"/>
</dbReference>
<dbReference type="InterPro" id="IPR052726">
    <property type="entry name" value="Phage_Baseplate_Hub"/>
</dbReference>
<dbReference type="Proteomes" id="UP000313390">
    <property type="component" value="Unassembled WGS sequence"/>
</dbReference>
<evidence type="ECO:0000313" key="3">
    <source>
        <dbReference type="Proteomes" id="UP000313390"/>
    </source>
</evidence>